<sequence>GQERGLLVSTSKPIPSNDEDLPPHRQAANYYKDVASKIDGEFKVTMEHPRKSSPQPLVIAIDGDGARLKKIIVSGGTAAISRPAPRVG</sequence>
<comment type="caution">
    <text evidence="2">The sequence shown here is derived from an EMBL/GenBank/DDBJ whole genome shotgun (WGS) entry which is preliminary data.</text>
</comment>
<reference evidence="2" key="1">
    <citation type="journal article" date="2014" name="Front. Microbiol.">
        <title>High frequency of phylogenetically diverse reductive dehalogenase-homologous genes in deep subseafloor sedimentary metagenomes.</title>
        <authorList>
            <person name="Kawai M."/>
            <person name="Futagami T."/>
            <person name="Toyoda A."/>
            <person name="Takaki Y."/>
            <person name="Nishi S."/>
            <person name="Hori S."/>
            <person name="Arai W."/>
            <person name="Tsubouchi T."/>
            <person name="Morono Y."/>
            <person name="Uchiyama I."/>
            <person name="Ito T."/>
            <person name="Fujiyama A."/>
            <person name="Inagaki F."/>
            <person name="Takami H."/>
        </authorList>
    </citation>
    <scope>NUCLEOTIDE SEQUENCE</scope>
    <source>
        <strain evidence="2">Expedition CK06-06</strain>
    </source>
</reference>
<evidence type="ECO:0000256" key="1">
    <source>
        <dbReference type="SAM" id="MobiDB-lite"/>
    </source>
</evidence>
<organism evidence="2">
    <name type="scientific">marine sediment metagenome</name>
    <dbReference type="NCBI Taxonomy" id="412755"/>
    <lineage>
        <taxon>unclassified sequences</taxon>
        <taxon>metagenomes</taxon>
        <taxon>ecological metagenomes</taxon>
    </lineage>
</organism>
<dbReference type="AlphaFoldDB" id="X1NIE7"/>
<gene>
    <name evidence="2" type="ORF">S06H3_36329</name>
</gene>
<accession>X1NIE7</accession>
<dbReference type="EMBL" id="BARV01021994">
    <property type="protein sequence ID" value="GAI29961.1"/>
    <property type="molecule type" value="Genomic_DNA"/>
</dbReference>
<protein>
    <submittedName>
        <fullName evidence="2">Uncharacterized protein</fullName>
    </submittedName>
</protein>
<feature type="region of interest" description="Disordered" evidence="1">
    <location>
        <begin position="1"/>
        <end position="23"/>
    </location>
</feature>
<evidence type="ECO:0000313" key="2">
    <source>
        <dbReference type="EMBL" id="GAI29961.1"/>
    </source>
</evidence>
<proteinExistence type="predicted"/>
<feature type="non-terminal residue" evidence="2">
    <location>
        <position position="1"/>
    </location>
</feature>
<name>X1NIE7_9ZZZZ</name>